<sequence length="290" mass="32629">MTTVKPHVHQQALEGYKGAELYDRVRPHYPASAIAQIRKAVDTKDDIHVVDTHHHPRIGAGTGIFTRDLMGNPVWLSSTSEIVAVEPNPEMRDVLARETANHKVKVSAVDGTFEKTGVPDSWADVIIMATSFHWCLDQDSALAEFTRILKPNGVIAIIFNIHDHQNCPWVKKMDDIREAAAQAKGGSMHPRTTWGKVFDHPVYKEHFEQPIHSNLPYYEVVTRDNAVQRFLTWSGIAVMDPEAKQKAIETVVSIISEAQDKGIGGLEWENKSEGTFRFPYNAELDVCKRK</sequence>
<dbReference type="EMBL" id="KQ085925">
    <property type="protein sequence ID" value="KLO15744.1"/>
    <property type="molecule type" value="Genomic_DNA"/>
</dbReference>
<evidence type="ECO:0000256" key="3">
    <source>
        <dbReference type="ARBA" id="ARBA00022679"/>
    </source>
</evidence>
<dbReference type="Pfam" id="PF08241">
    <property type="entry name" value="Methyltransf_11"/>
    <property type="match status" value="1"/>
</dbReference>
<evidence type="ECO:0000313" key="6">
    <source>
        <dbReference type="Proteomes" id="UP000053477"/>
    </source>
</evidence>
<dbReference type="FunCoup" id="A0A0H2RV62">
    <property type="interactions" value="207"/>
</dbReference>
<evidence type="ECO:0000313" key="5">
    <source>
        <dbReference type="EMBL" id="KLO15744.1"/>
    </source>
</evidence>
<dbReference type="SUPFAM" id="SSF53335">
    <property type="entry name" value="S-adenosyl-L-methionine-dependent methyltransferases"/>
    <property type="match status" value="1"/>
</dbReference>
<dbReference type="InterPro" id="IPR051052">
    <property type="entry name" value="Diverse_substrate_MTase"/>
</dbReference>
<keyword evidence="3 5" id="KW-0808">Transferase</keyword>
<dbReference type="InParanoid" id="A0A0H2RV62"/>
<evidence type="ECO:0000256" key="2">
    <source>
        <dbReference type="ARBA" id="ARBA00022603"/>
    </source>
</evidence>
<proteinExistence type="inferred from homology"/>
<organism evidence="5 6">
    <name type="scientific">Schizopora paradoxa</name>
    <dbReference type="NCBI Taxonomy" id="27342"/>
    <lineage>
        <taxon>Eukaryota</taxon>
        <taxon>Fungi</taxon>
        <taxon>Dikarya</taxon>
        <taxon>Basidiomycota</taxon>
        <taxon>Agaricomycotina</taxon>
        <taxon>Agaricomycetes</taxon>
        <taxon>Hymenochaetales</taxon>
        <taxon>Schizoporaceae</taxon>
        <taxon>Schizopora</taxon>
    </lineage>
</organism>
<reference evidence="5 6" key="1">
    <citation type="submission" date="2015-04" db="EMBL/GenBank/DDBJ databases">
        <title>Complete genome sequence of Schizopora paradoxa KUC8140, a cosmopolitan wood degrader in East Asia.</title>
        <authorList>
            <consortium name="DOE Joint Genome Institute"/>
            <person name="Min B."/>
            <person name="Park H."/>
            <person name="Jang Y."/>
            <person name="Kim J.-J."/>
            <person name="Kim K.H."/>
            <person name="Pangilinan J."/>
            <person name="Lipzen A."/>
            <person name="Riley R."/>
            <person name="Grigoriev I.V."/>
            <person name="Spatafora J.W."/>
            <person name="Choi I.-G."/>
        </authorList>
    </citation>
    <scope>NUCLEOTIDE SEQUENCE [LARGE SCALE GENOMIC DNA]</scope>
    <source>
        <strain evidence="5 6">KUC8140</strain>
    </source>
</reference>
<protein>
    <submittedName>
        <fullName evidence="5">S-adenosyl-L-methionine-dependent methyltransferase</fullName>
    </submittedName>
</protein>
<dbReference type="InterPro" id="IPR029063">
    <property type="entry name" value="SAM-dependent_MTases_sf"/>
</dbReference>
<feature type="domain" description="Methyltransferase type 11" evidence="4">
    <location>
        <begin position="58"/>
        <end position="157"/>
    </location>
</feature>
<keyword evidence="2 5" id="KW-0489">Methyltransferase</keyword>
<dbReference type="GO" id="GO:0032259">
    <property type="term" value="P:methylation"/>
    <property type="evidence" value="ECO:0007669"/>
    <property type="project" value="UniProtKB-KW"/>
</dbReference>
<keyword evidence="6" id="KW-1185">Reference proteome</keyword>
<dbReference type="PANTHER" id="PTHR44942:SF4">
    <property type="entry name" value="METHYLTRANSFERASE TYPE 11 DOMAIN-CONTAINING PROTEIN"/>
    <property type="match status" value="1"/>
</dbReference>
<comment type="similarity">
    <text evidence="1">Belongs to the methyltransferase superfamily.</text>
</comment>
<evidence type="ECO:0000259" key="4">
    <source>
        <dbReference type="Pfam" id="PF08241"/>
    </source>
</evidence>
<dbReference type="Proteomes" id="UP000053477">
    <property type="component" value="Unassembled WGS sequence"/>
</dbReference>
<accession>A0A0H2RV62</accession>
<evidence type="ECO:0000256" key="1">
    <source>
        <dbReference type="ARBA" id="ARBA00008361"/>
    </source>
</evidence>
<dbReference type="InterPro" id="IPR013216">
    <property type="entry name" value="Methyltransf_11"/>
</dbReference>
<dbReference type="AlphaFoldDB" id="A0A0H2RV62"/>
<dbReference type="GO" id="GO:0008757">
    <property type="term" value="F:S-adenosylmethionine-dependent methyltransferase activity"/>
    <property type="evidence" value="ECO:0007669"/>
    <property type="project" value="InterPro"/>
</dbReference>
<dbReference type="PANTHER" id="PTHR44942">
    <property type="entry name" value="METHYLTRANSF_11 DOMAIN-CONTAINING PROTEIN"/>
    <property type="match status" value="1"/>
</dbReference>
<dbReference type="OrthoDB" id="66144at2759"/>
<gene>
    <name evidence="5" type="ORF">SCHPADRAFT_888285</name>
</gene>
<dbReference type="Gene3D" id="3.40.50.150">
    <property type="entry name" value="Vaccinia Virus protein VP39"/>
    <property type="match status" value="1"/>
</dbReference>
<dbReference type="CDD" id="cd02440">
    <property type="entry name" value="AdoMet_MTases"/>
    <property type="match status" value="1"/>
</dbReference>
<dbReference type="STRING" id="27342.A0A0H2RV62"/>
<name>A0A0H2RV62_9AGAM</name>